<dbReference type="InterPro" id="IPR013783">
    <property type="entry name" value="Ig-like_fold"/>
</dbReference>
<dbReference type="Ensembl" id="ENSSAUT00010033421.1">
    <property type="protein sequence ID" value="ENSSAUP00010031716.1"/>
    <property type="gene ID" value="ENSSAUG00010013525.1"/>
</dbReference>
<evidence type="ECO:0000313" key="6">
    <source>
        <dbReference type="Proteomes" id="UP000472265"/>
    </source>
</evidence>
<evidence type="ECO:0000256" key="3">
    <source>
        <dbReference type="SAM" id="MobiDB-lite"/>
    </source>
</evidence>
<proteinExistence type="predicted"/>
<feature type="compositionally biased region" description="Polar residues" evidence="3">
    <location>
        <begin position="267"/>
        <end position="277"/>
    </location>
</feature>
<dbReference type="InterPro" id="IPR013320">
    <property type="entry name" value="ConA-like_dom_sf"/>
</dbReference>
<dbReference type="SMART" id="SM00449">
    <property type="entry name" value="SPRY"/>
    <property type="match status" value="1"/>
</dbReference>
<reference evidence="5" key="3">
    <citation type="submission" date="2025-09" db="UniProtKB">
        <authorList>
            <consortium name="Ensembl"/>
        </authorList>
    </citation>
    <scope>IDENTIFICATION</scope>
</reference>
<dbReference type="PANTHER" id="PTHR24099">
    <property type="entry name" value="E3 UBIQUITIN-PROTEIN LIGASE TRIM36-RELATED"/>
    <property type="match status" value="1"/>
</dbReference>
<protein>
    <submittedName>
        <fullName evidence="5">FSD1-like protein</fullName>
    </submittedName>
</protein>
<sequence length="442" mass="49365">MDTQKEALRRIISTLSNKNEELQNFLETVDSTLTGLQEESCKVMSELEAELQLLSSALDDKGAELCGIIKEETQRKEAELQVNIIAVSENMSQFTVDFSAERAGLQRLHFLPVPRAPEVDMSRCVVRDNTITVAWRPAGEDDSDGDISVIEPNERYDLEYRKTNQEGSLRVTGEACWEKICDIRETHVSISDLKFDSRFIVVRVRARNKTAAGDFSDPVALETRAYNFGFDAATAHAELKVQGDTVTWEPQGVKGHDPRLRGKENKSSATPSPNKTAGSRAGRDRFAGESYTVLGDQEMTGGTYYWELRLLVDWKSISVGVAYRASLGRYDQLGKSAGSWCLHASQWLQSTLAAKHNNRAKSLDWPLPQRIGVYCDYDNGDLSFIDVDRLRLLHSFKTKFGQPLVPAFTVWCGGITIMTGLQVPSFMGNFLSTNRSLSNLSQ</sequence>
<evidence type="ECO:0000256" key="1">
    <source>
        <dbReference type="ARBA" id="ARBA00023054"/>
    </source>
</evidence>
<dbReference type="SUPFAM" id="SSF49899">
    <property type="entry name" value="Concanavalin A-like lectins/glucanases"/>
    <property type="match status" value="1"/>
</dbReference>
<dbReference type="CDD" id="cd00063">
    <property type="entry name" value="FN3"/>
    <property type="match status" value="1"/>
</dbReference>
<reference evidence="5" key="1">
    <citation type="submission" date="2021-04" db="EMBL/GenBank/DDBJ databases">
        <authorList>
            <consortium name="Wellcome Sanger Institute Data Sharing"/>
        </authorList>
    </citation>
    <scope>NUCLEOTIDE SEQUENCE [LARGE SCALE GENOMIC DNA]</scope>
</reference>
<dbReference type="SUPFAM" id="SSF49265">
    <property type="entry name" value="Fibronectin type III"/>
    <property type="match status" value="1"/>
</dbReference>
<dbReference type="Pfam" id="PF00622">
    <property type="entry name" value="SPRY"/>
    <property type="match status" value="1"/>
</dbReference>
<dbReference type="InterPro" id="IPR043136">
    <property type="entry name" value="B30.2/SPRY_sf"/>
</dbReference>
<dbReference type="PANTHER" id="PTHR24099:SF8">
    <property type="entry name" value="FSD1-LIKE PROTEIN"/>
    <property type="match status" value="1"/>
</dbReference>
<feature type="region of interest" description="Disordered" evidence="3">
    <location>
        <begin position="246"/>
        <end position="282"/>
    </location>
</feature>
<dbReference type="Gene3D" id="2.60.120.920">
    <property type="match status" value="1"/>
</dbReference>
<dbReference type="Proteomes" id="UP000472265">
    <property type="component" value="Chromosome 12"/>
</dbReference>
<dbReference type="InterPro" id="IPR001870">
    <property type="entry name" value="B30.2/SPRY"/>
</dbReference>
<reference evidence="5" key="2">
    <citation type="submission" date="2025-08" db="UniProtKB">
        <authorList>
            <consortium name="Ensembl"/>
        </authorList>
    </citation>
    <scope>IDENTIFICATION</scope>
</reference>
<dbReference type="InterPro" id="IPR003877">
    <property type="entry name" value="SPRY_dom"/>
</dbReference>
<dbReference type="InterPro" id="IPR036116">
    <property type="entry name" value="FN3_sf"/>
</dbReference>
<dbReference type="Gene3D" id="2.60.40.10">
    <property type="entry name" value="Immunoglobulins"/>
    <property type="match status" value="1"/>
</dbReference>
<dbReference type="GeneTree" id="ENSGT00940000157979"/>
<dbReference type="AlphaFoldDB" id="A0A671W523"/>
<dbReference type="InterPro" id="IPR003961">
    <property type="entry name" value="FN3_dom"/>
</dbReference>
<name>A0A671W523_SPAAU</name>
<feature type="compositionally biased region" description="Basic and acidic residues" evidence="3">
    <location>
        <begin position="254"/>
        <end position="266"/>
    </location>
</feature>
<keyword evidence="6" id="KW-1185">Reference proteome</keyword>
<organism evidence="5 6">
    <name type="scientific">Sparus aurata</name>
    <name type="common">Gilthead sea bream</name>
    <dbReference type="NCBI Taxonomy" id="8175"/>
    <lineage>
        <taxon>Eukaryota</taxon>
        <taxon>Metazoa</taxon>
        <taxon>Chordata</taxon>
        <taxon>Craniata</taxon>
        <taxon>Vertebrata</taxon>
        <taxon>Euteleostomi</taxon>
        <taxon>Actinopterygii</taxon>
        <taxon>Neopterygii</taxon>
        <taxon>Teleostei</taxon>
        <taxon>Neoteleostei</taxon>
        <taxon>Acanthomorphata</taxon>
        <taxon>Eupercaria</taxon>
        <taxon>Spariformes</taxon>
        <taxon>Sparidae</taxon>
        <taxon>Sparus</taxon>
    </lineage>
</organism>
<feature type="coiled-coil region" evidence="2">
    <location>
        <begin position="5"/>
        <end position="64"/>
    </location>
</feature>
<dbReference type="PROSITE" id="PS50188">
    <property type="entry name" value="B302_SPRY"/>
    <property type="match status" value="1"/>
</dbReference>
<evidence type="ECO:0000256" key="2">
    <source>
        <dbReference type="SAM" id="Coils"/>
    </source>
</evidence>
<keyword evidence="1 2" id="KW-0175">Coiled coil</keyword>
<evidence type="ECO:0000313" key="5">
    <source>
        <dbReference type="Ensembl" id="ENSSAUP00010031716.1"/>
    </source>
</evidence>
<evidence type="ECO:0000259" key="4">
    <source>
        <dbReference type="PROSITE" id="PS50188"/>
    </source>
</evidence>
<dbReference type="Pfam" id="PF00041">
    <property type="entry name" value="fn3"/>
    <property type="match status" value="1"/>
</dbReference>
<dbReference type="InterPro" id="IPR050617">
    <property type="entry name" value="E3_ligase_FN3/SPRY"/>
</dbReference>
<gene>
    <name evidence="5" type="primary">LOC115593182</name>
</gene>
<accession>A0A671W523</accession>
<feature type="domain" description="B30.2/SPRY" evidence="4">
    <location>
        <begin position="208"/>
        <end position="426"/>
    </location>
</feature>